<dbReference type="EMBL" id="JAGGLB010000002">
    <property type="protein sequence ID" value="MBP1988899.1"/>
    <property type="molecule type" value="Genomic_DNA"/>
</dbReference>
<organism evidence="1 2">
    <name type="scientific">Paenibacillus eucommiae</name>
    <dbReference type="NCBI Taxonomy" id="1355755"/>
    <lineage>
        <taxon>Bacteria</taxon>
        <taxon>Bacillati</taxon>
        <taxon>Bacillota</taxon>
        <taxon>Bacilli</taxon>
        <taxon>Bacillales</taxon>
        <taxon>Paenibacillaceae</taxon>
        <taxon>Paenibacillus</taxon>
    </lineage>
</organism>
<reference evidence="1 2" key="1">
    <citation type="submission" date="2021-03" db="EMBL/GenBank/DDBJ databases">
        <title>Genomic Encyclopedia of Type Strains, Phase IV (KMG-IV): sequencing the most valuable type-strain genomes for metagenomic binning, comparative biology and taxonomic classification.</title>
        <authorList>
            <person name="Goeker M."/>
        </authorList>
    </citation>
    <scope>NUCLEOTIDE SEQUENCE [LARGE SCALE GENOMIC DNA]</scope>
    <source>
        <strain evidence="1 2">DSM 26048</strain>
    </source>
</reference>
<evidence type="ECO:0000313" key="2">
    <source>
        <dbReference type="Proteomes" id="UP001519287"/>
    </source>
</evidence>
<protein>
    <recommendedName>
        <fullName evidence="3">DUF3939 domain-containing protein</fullName>
    </recommendedName>
</protein>
<comment type="caution">
    <text evidence="1">The sequence shown here is derived from an EMBL/GenBank/DDBJ whole genome shotgun (WGS) entry which is preliminary data.</text>
</comment>
<dbReference type="PROSITE" id="PS51257">
    <property type="entry name" value="PROKAR_LIPOPROTEIN"/>
    <property type="match status" value="1"/>
</dbReference>
<gene>
    <name evidence="1" type="ORF">J2Z66_000494</name>
</gene>
<accession>A0ABS4IMV7</accession>
<dbReference type="Proteomes" id="UP001519287">
    <property type="component" value="Unassembled WGS sequence"/>
</dbReference>
<dbReference type="RefSeq" id="WP_209969575.1">
    <property type="nucleotide sequence ID" value="NZ_JAGGLB010000002.1"/>
</dbReference>
<name>A0ABS4IMV7_9BACL</name>
<evidence type="ECO:0008006" key="3">
    <source>
        <dbReference type="Google" id="ProtNLM"/>
    </source>
</evidence>
<sequence>MKVFIPRMLRRAGWKLGVAALMLVWLSGCAYPGDQRKENQVNPAEFITVVQQAVDQFHTKTGVLPIKNSDILTPLYEKYPINFGQLQQSNYLSSIPANAFENGGVFRYVLVNVETKPEVKLLDLSAYQASEEVHKQVVDFQKKHAGELPVSIQIAPDFYYVDFSKTGMKDPNVKSTFNRQTNFNYIIQESTGVVALDYGLDIAKLIEAQSLQNSLKPDQDLRELLVTNSFFVPARSFAYTWSADQPLPQAE</sequence>
<proteinExistence type="predicted"/>
<evidence type="ECO:0000313" key="1">
    <source>
        <dbReference type="EMBL" id="MBP1988899.1"/>
    </source>
</evidence>
<keyword evidence="2" id="KW-1185">Reference proteome</keyword>